<dbReference type="AlphaFoldDB" id="A0A6A7BC19"/>
<proteinExistence type="predicted"/>
<organism evidence="2 3">
    <name type="scientific">Plenodomus tracheiphilus IPT5</name>
    <dbReference type="NCBI Taxonomy" id="1408161"/>
    <lineage>
        <taxon>Eukaryota</taxon>
        <taxon>Fungi</taxon>
        <taxon>Dikarya</taxon>
        <taxon>Ascomycota</taxon>
        <taxon>Pezizomycotina</taxon>
        <taxon>Dothideomycetes</taxon>
        <taxon>Pleosporomycetidae</taxon>
        <taxon>Pleosporales</taxon>
        <taxon>Pleosporineae</taxon>
        <taxon>Leptosphaeriaceae</taxon>
        <taxon>Plenodomus</taxon>
    </lineage>
</organism>
<feature type="chain" id="PRO_5025522851" evidence="1">
    <location>
        <begin position="23"/>
        <end position="145"/>
    </location>
</feature>
<feature type="signal peptide" evidence="1">
    <location>
        <begin position="1"/>
        <end position="22"/>
    </location>
</feature>
<protein>
    <submittedName>
        <fullName evidence="2">Uncharacterized protein</fullName>
    </submittedName>
</protein>
<keyword evidence="1" id="KW-0732">Signal</keyword>
<dbReference type="EMBL" id="MU006297">
    <property type="protein sequence ID" value="KAF2852910.1"/>
    <property type="molecule type" value="Genomic_DNA"/>
</dbReference>
<sequence length="145" mass="16152">MDLFNFIIALMALFMVTNPVMGKHGCAKCKDSPGASQPPGTLFCDYHETLQHFAVKKCGKDGCVQVETECKGDNNLCFTYPSPHCSSKEKACAGCNEFYNHCKDYYWATCPNESACDKTCRRDTCDMEGGRCAQNCNMSICRHLD</sequence>
<keyword evidence="3" id="KW-1185">Reference proteome</keyword>
<reference evidence="2" key="1">
    <citation type="submission" date="2020-01" db="EMBL/GenBank/DDBJ databases">
        <authorList>
            <consortium name="DOE Joint Genome Institute"/>
            <person name="Haridas S."/>
            <person name="Albert R."/>
            <person name="Binder M."/>
            <person name="Bloem J."/>
            <person name="Labutti K."/>
            <person name="Salamov A."/>
            <person name="Andreopoulos B."/>
            <person name="Baker S.E."/>
            <person name="Barry K."/>
            <person name="Bills G."/>
            <person name="Bluhm B.H."/>
            <person name="Cannon C."/>
            <person name="Castanera R."/>
            <person name="Culley D.E."/>
            <person name="Daum C."/>
            <person name="Ezra D."/>
            <person name="Gonzalez J.B."/>
            <person name="Henrissat B."/>
            <person name="Kuo A."/>
            <person name="Liang C."/>
            <person name="Lipzen A."/>
            <person name="Lutzoni F."/>
            <person name="Magnuson J."/>
            <person name="Mondo S."/>
            <person name="Nolan M."/>
            <person name="Ohm R."/>
            <person name="Pangilinan J."/>
            <person name="Park H.-J."/>
            <person name="Ramirez L."/>
            <person name="Alfaro M."/>
            <person name="Sun H."/>
            <person name="Tritt A."/>
            <person name="Yoshinaga Y."/>
            <person name="Zwiers L.-H."/>
            <person name="Turgeon B.G."/>
            <person name="Goodwin S.B."/>
            <person name="Spatafora J.W."/>
            <person name="Crous P.W."/>
            <person name="Grigoriev I.V."/>
        </authorList>
    </citation>
    <scope>NUCLEOTIDE SEQUENCE</scope>
    <source>
        <strain evidence="2">IPT5</strain>
    </source>
</reference>
<evidence type="ECO:0000313" key="3">
    <source>
        <dbReference type="Proteomes" id="UP000799423"/>
    </source>
</evidence>
<evidence type="ECO:0000313" key="2">
    <source>
        <dbReference type="EMBL" id="KAF2852910.1"/>
    </source>
</evidence>
<name>A0A6A7BC19_9PLEO</name>
<dbReference type="OrthoDB" id="10395140at2759"/>
<evidence type="ECO:0000256" key="1">
    <source>
        <dbReference type="SAM" id="SignalP"/>
    </source>
</evidence>
<gene>
    <name evidence="2" type="ORF">T440DRAFT_466478</name>
</gene>
<accession>A0A6A7BC19</accession>
<dbReference type="Proteomes" id="UP000799423">
    <property type="component" value="Unassembled WGS sequence"/>
</dbReference>